<evidence type="ECO:0000256" key="1">
    <source>
        <dbReference type="ARBA" id="ARBA00006272"/>
    </source>
</evidence>
<dbReference type="GO" id="GO:0046872">
    <property type="term" value="F:metal ion binding"/>
    <property type="evidence" value="ECO:0007669"/>
    <property type="project" value="UniProtKB-UniRule"/>
</dbReference>
<feature type="binding site" evidence="8">
    <location>
        <position position="209"/>
    </location>
    <ligand>
        <name>Zn(2+)</name>
        <dbReference type="ChEBI" id="CHEBI:29105"/>
        <label>2</label>
    </ligand>
</feature>
<evidence type="ECO:0000256" key="8">
    <source>
        <dbReference type="PIRSR" id="PIRSR001123-2"/>
    </source>
</evidence>
<dbReference type="CDD" id="cd05656">
    <property type="entry name" value="M42_Frv"/>
    <property type="match status" value="1"/>
</dbReference>
<dbReference type="InterPro" id="IPR051464">
    <property type="entry name" value="Peptidase_M42_aminopept"/>
</dbReference>
<dbReference type="EMBL" id="DRTX01000041">
    <property type="protein sequence ID" value="HHF52861.1"/>
    <property type="molecule type" value="Genomic_DNA"/>
</dbReference>
<dbReference type="Gene3D" id="3.40.630.10">
    <property type="entry name" value="Zn peptidases"/>
    <property type="match status" value="1"/>
</dbReference>
<gene>
    <name evidence="9" type="ORF">ENL43_00675</name>
</gene>
<evidence type="ECO:0000256" key="4">
    <source>
        <dbReference type="ARBA" id="ARBA00022723"/>
    </source>
</evidence>
<comment type="cofactor">
    <cofactor evidence="8">
        <name>a divalent metal cation</name>
        <dbReference type="ChEBI" id="CHEBI:60240"/>
    </cofactor>
    <text evidence="8">Binds 2 divalent metal cations per subunit.</text>
</comment>
<name>A0A7V5LU85_UNCW3</name>
<evidence type="ECO:0000256" key="3">
    <source>
        <dbReference type="ARBA" id="ARBA00022670"/>
    </source>
</evidence>
<dbReference type="SUPFAM" id="SSF53187">
    <property type="entry name" value="Zn-dependent exopeptidases"/>
    <property type="match status" value="1"/>
</dbReference>
<dbReference type="GO" id="GO:0006508">
    <property type="term" value="P:proteolysis"/>
    <property type="evidence" value="ECO:0007669"/>
    <property type="project" value="UniProtKB-KW"/>
</dbReference>
<keyword evidence="4 8" id="KW-0479">Metal-binding</keyword>
<reference evidence="9" key="1">
    <citation type="journal article" date="2020" name="mSystems">
        <title>Genome- and Community-Level Interaction Insights into Carbon Utilization and Element Cycling Functions of Hydrothermarchaeota in Hydrothermal Sediment.</title>
        <authorList>
            <person name="Zhou Z."/>
            <person name="Liu Y."/>
            <person name="Xu W."/>
            <person name="Pan J."/>
            <person name="Luo Z.H."/>
            <person name="Li M."/>
        </authorList>
    </citation>
    <scope>NUCLEOTIDE SEQUENCE [LARGE SCALE GENOMIC DNA]</scope>
    <source>
        <strain evidence="9">HyVt-96</strain>
    </source>
</reference>
<comment type="caution">
    <text evidence="9">The sequence shown here is derived from an EMBL/GenBank/DDBJ whole genome shotgun (WGS) entry which is preliminary data.</text>
</comment>
<accession>A0A7V5LU85</accession>
<dbReference type="Proteomes" id="UP000886050">
    <property type="component" value="Unassembled WGS sequence"/>
</dbReference>
<feature type="active site" description="Proton acceptor" evidence="7">
    <location>
        <position position="208"/>
    </location>
</feature>
<feature type="binding site" evidence="8">
    <location>
        <position position="176"/>
    </location>
    <ligand>
        <name>Zn(2+)</name>
        <dbReference type="ChEBI" id="CHEBI:29105"/>
        <label>2</label>
    </ligand>
</feature>
<feature type="binding site" evidence="8">
    <location>
        <position position="319"/>
    </location>
    <ligand>
        <name>Zn(2+)</name>
        <dbReference type="ChEBI" id="CHEBI:29105"/>
        <label>2</label>
    </ligand>
</feature>
<feature type="binding site" evidence="8">
    <location>
        <position position="231"/>
    </location>
    <ligand>
        <name>Zn(2+)</name>
        <dbReference type="ChEBI" id="CHEBI:29105"/>
        <label>1</label>
    </ligand>
</feature>
<evidence type="ECO:0000256" key="2">
    <source>
        <dbReference type="ARBA" id="ARBA00022438"/>
    </source>
</evidence>
<protein>
    <submittedName>
        <fullName evidence="9">M42 family peptidase</fullName>
    </submittedName>
</protein>
<dbReference type="SUPFAM" id="SSF101821">
    <property type="entry name" value="Aminopeptidase/glucanase lid domain"/>
    <property type="match status" value="1"/>
</dbReference>
<dbReference type="Gene3D" id="2.40.30.40">
    <property type="entry name" value="Peptidase M42, domain 2"/>
    <property type="match status" value="1"/>
</dbReference>
<feature type="binding site" evidence="8">
    <location>
        <position position="176"/>
    </location>
    <ligand>
        <name>Zn(2+)</name>
        <dbReference type="ChEBI" id="CHEBI:29105"/>
        <label>1</label>
    </ligand>
</feature>
<keyword evidence="3" id="KW-0645">Protease</keyword>
<dbReference type="InterPro" id="IPR008007">
    <property type="entry name" value="Peptidase_M42"/>
</dbReference>
<evidence type="ECO:0000313" key="9">
    <source>
        <dbReference type="EMBL" id="HHF52861.1"/>
    </source>
</evidence>
<dbReference type="InterPro" id="IPR023367">
    <property type="entry name" value="Peptidase_M42_dom2"/>
</dbReference>
<feature type="binding site" evidence="8">
    <location>
        <position position="63"/>
    </location>
    <ligand>
        <name>Zn(2+)</name>
        <dbReference type="ChEBI" id="CHEBI:29105"/>
        <label>1</label>
    </ligand>
</feature>
<dbReference type="PANTHER" id="PTHR32481">
    <property type="entry name" value="AMINOPEPTIDASE"/>
    <property type="match status" value="1"/>
</dbReference>
<evidence type="ECO:0000256" key="7">
    <source>
        <dbReference type="PIRSR" id="PIRSR001123-1"/>
    </source>
</evidence>
<keyword evidence="5" id="KW-0378">Hydrolase</keyword>
<dbReference type="PANTHER" id="PTHR32481:SF0">
    <property type="entry name" value="AMINOPEPTIDASE YPDE-RELATED"/>
    <property type="match status" value="1"/>
</dbReference>
<comment type="similarity">
    <text evidence="1 6">Belongs to the peptidase M42 family.</text>
</comment>
<evidence type="ECO:0000256" key="6">
    <source>
        <dbReference type="PIRNR" id="PIRNR001123"/>
    </source>
</evidence>
<keyword evidence="2" id="KW-0031">Aminopeptidase</keyword>
<sequence length="350" mass="38728">MDRIKLLRDLSDSFGVGGFEEETVEIIRKYIEGMVDEFYTDRVGNLIALKRGEGKAKIMLDAHSDEVGLIVSHIEKGFIKFTTIGGWDVRILPGHAVTIKTRDGRKVRGVIGTIPPHVLPPEERNKPILLDKLYIDVGATSQEEIEAKGINVGDPAVLHYPLEQIDKDTLMGKAFDDRAGCAVAISVLEKLKNEKLPFDLYVSFSMGEELGLRGTRTAAWQIEPDFAIALEGTIAADTPGIPPEKQPTKLGKGPAITIADRSIVVKQEVLRFFENVAQKYNIPYQYKIPAFGGTDAGMIHLTKKGCKAGVISVPSRYIHSPLSIMKISDFDYTVELVYYILKELNSSQLL</sequence>
<proteinExistence type="inferred from homology"/>
<dbReference type="GO" id="GO:0004177">
    <property type="term" value="F:aminopeptidase activity"/>
    <property type="evidence" value="ECO:0007669"/>
    <property type="project" value="UniProtKB-UniRule"/>
</dbReference>
<dbReference type="AlphaFoldDB" id="A0A7V5LU85"/>
<dbReference type="Pfam" id="PF05343">
    <property type="entry name" value="Peptidase_M42"/>
    <property type="match status" value="1"/>
</dbReference>
<dbReference type="PIRSF" id="PIRSF001123">
    <property type="entry name" value="PepA_GA"/>
    <property type="match status" value="1"/>
</dbReference>
<organism evidence="9">
    <name type="scientific">candidate division WOR-3 bacterium</name>
    <dbReference type="NCBI Taxonomy" id="2052148"/>
    <lineage>
        <taxon>Bacteria</taxon>
        <taxon>Bacteria division WOR-3</taxon>
    </lineage>
</organism>
<evidence type="ECO:0000256" key="5">
    <source>
        <dbReference type="ARBA" id="ARBA00022801"/>
    </source>
</evidence>